<protein>
    <submittedName>
        <fullName evidence="1">Uncharacterized protein</fullName>
    </submittedName>
</protein>
<proteinExistence type="predicted"/>
<sequence>MFASHGWMQTPESRRPVGALSDVSTYHPVPGALQLLFTLVVLSSHDVALFNNRSRNAIRNWAPQSYIDRSVNLAGMLWRCRQMKALGYILTEVDWTAGGPILQDLLSWLALKARLILDTPRISTFAYLEIGVWGTK</sequence>
<organism evidence="1 2">
    <name type="scientific">Symbiodinium natans</name>
    <dbReference type="NCBI Taxonomy" id="878477"/>
    <lineage>
        <taxon>Eukaryota</taxon>
        <taxon>Sar</taxon>
        <taxon>Alveolata</taxon>
        <taxon>Dinophyceae</taxon>
        <taxon>Suessiales</taxon>
        <taxon>Symbiodiniaceae</taxon>
        <taxon>Symbiodinium</taxon>
    </lineage>
</organism>
<comment type="caution">
    <text evidence="1">The sequence shown here is derived from an EMBL/GenBank/DDBJ whole genome shotgun (WGS) entry which is preliminary data.</text>
</comment>
<reference evidence="1" key="1">
    <citation type="submission" date="2021-02" db="EMBL/GenBank/DDBJ databases">
        <authorList>
            <person name="Dougan E. K."/>
            <person name="Rhodes N."/>
            <person name="Thang M."/>
            <person name="Chan C."/>
        </authorList>
    </citation>
    <scope>NUCLEOTIDE SEQUENCE</scope>
</reference>
<evidence type="ECO:0000313" key="1">
    <source>
        <dbReference type="EMBL" id="CAE7022559.1"/>
    </source>
</evidence>
<dbReference type="EMBL" id="CAJNDS010000177">
    <property type="protein sequence ID" value="CAE7022559.1"/>
    <property type="molecule type" value="Genomic_DNA"/>
</dbReference>
<dbReference type="AlphaFoldDB" id="A0A812I5F1"/>
<name>A0A812I5F1_9DINO</name>
<evidence type="ECO:0000313" key="2">
    <source>
        <dbReference type="Proteomes" id="UP000604046"/>
    </source>
</evidence>
<accession>A0A812I5F1</accession>
<gene>
    <name evidence="1" type="ORF">SNAT2548_LOCUS2934</name>
</gene>
<keyword evidence="2" id="KW-1185">Reference proteome</keyword>
<dbReference type="Proteomes" id="UP000604046">
    <property type="component" value="Unassembled WGS sequence"/>
</dbReference>